<protein>
    <submittedName>
        <fullName evidence="5">Planctomycete cytochrome C</fullName>
    </submittedName>
</protein>
<sequence length="1258" mass="140533" precursor="true">MKRSSPFNFKWPCSLIEQSVRAMPLLVLLMFASAQSLLADATAPVAYWGFGNEESTRLESHGGVHRDVAGPRAPEYPGFSENNTAVQLDGKGARFTFDDPGTKSSFDFTNGDEITMEAWVKVDQINNGENVYVIGKGRTGNPGFGVNNQNWSLRICMIEGRARISFLFSTVPQPDGAASSDANWHRWISEHGFARGKEWHHIAIAYRFGEPESLLGVIDGQQVTGNWDVGGPTRNIPTTDNDAIWIGSALKGSASNSFRGGLDEVSIHRQALSAETLKSRYQGPNQKLLAGPLPAVMPELGDLPKDVVQLSFHEGMPSHLRWLNEGESIPQETLRWQTNSFLLDQFPQRYDSWGIRENWKAPVLVRMAADVPLTQGEHRLLMRVRGLSRLWVEGELIAKSVPIKRAQNGFEEITPPAEPPKPGLRIAEHRQQEIFGEFIASDERKYRVVLEMLIGGSNFRTDPGETCVAIETADGSSYVLLQSDSEQERHLDDQTVKSMLAQQNIERIKFDDQRRRIAAKSQEDFWNKRHEQASLWAEQNPAPAIPEPFKEHHPIDAFLKAKSQSALEASSKTPLKEAEQFHSNVLPILSDHCFRCHGEKTQGGLKLNSLEVAQAGGDSGLPAIEPGDSHESEMLRRIRSDSPEERMPPGGAGLSDEQISTLENWINRGANWPAPPVSPKDVATLPLVSDAAFIRRVYLDTVGVIPSDNEVRIFLKDESSDKRTQLIDRLLTDDRWADHWTSYWQDLLAENPTLINASLNTTGPFRWYIYDSFRDNKPFDRFVTELILLRGSAHEGGSAGFGIASNNDAPFAAKGQIVSTAFLGIELQCARCHDSPYHETTQQDLYALAAMFEQKSVTVPSSSRVPPAFFEDKLRESLIQVTLKPGEPVKPVWPFAEVTGSYDDESLAKLMYHPEDSREKLAALITSPQNLRFAEVIVNRVWRRFIGAGIVEPPHDWEGQTPSHPELLKWLARDFITHGYDIKHLAKLILTSQVYQREAIGYPNTISPAKQFFVAPNRRRMSAEQVVDSLCVAAGKPLDVEEITFAPEAGDLSKRRLTLGVADRAWKFANLANERDRPSLSLPRARAIADIMEAFGWKGARQSPITDRESDPNVLQPGVLQNSDASVLLTRASIDSGLAEAAVTATSPDQLVETLFLKILSREPTEAERAPLASLLTEGFQNRLLPKEEWKEVKPLEPLPVVTWSNHVQPESNSIALEMEKRAKAGPPPDPRLRVEWREVYEDVVWSIVNVSEFVWIP</sequence>
<evidence type="ECO:0000259" key="2">
    <source>
        <dbReference type="Pfam" id="PF07583"/>
    </source>
</evidence>
<dbReference type="InterPro" id="IPR011429">
    <property type="entry name" value="Cyt_c_Planctomycete-type"/>
</dbReference>
<dbReference type="InterPro" id="IPR013320">
    <property type="entry name" value="ConA-like_dom_sf"/>
</dbReference>
<dbReference type="InterPro" id="IPR036909">
    <property type="entry name" value="Cyt_c-like_dom_sf"/>
</dbReference>
<keyword evidence="1" id="KW-0732">Signal</keyword>
<dbReference type="EMBL" id="SJPG01000001">
    <property type="protein sequence ID" value="TWT60288.1"/>
    <property type="molecule type" value="Genomic_DNA"/>
</dbReference>
<dbReference type="SUPFAM" id="SSF46626">
    <property type="entry name" value="Cytochrome c"/>
    <property type="match status" value="1"/>
</dbReference>
<dbReference type="AlphaFoldDB" id="A0A5C5XBY2"/>
<feature type="domain" description="DUF1549" evidence="2">
    <location>
        <begin position="682"/>
        <end position="854"/>
    </location>
</feature>
<dbReference type="Pfam" id="PF13385">
    <property type="entry name" value="Laminin_G_3"/>
    <property type="match status" value="1"/>
</dbReference>
<evidence type="ECO:0000313" key="5">
    <source>
        <dbReference type="EMBL" id="TWT60288.1"/>
    </source>
</evidence>
<feature type="domain" description="DUF1553" evidence="3">
    <location>
        <begin position="918"/>
        <end position="1175"/>
    </location>
</feature>
<organism evidence="5 6">
    <name type="scientific">Rubinisphaera italica</name>
    <dbReference type="NCBI Taxonomy" id="2527969"/>
    <lineage>
        <taxon>Bacteria</taxon>
        <taxon>Pseudomonadati</taxon>
        <taxon>Planctomycetota</taxon>
        <taxon>Planctomycetia</taxon>
        <taxon>Planctomycetales</taxon>
        <taxon>Planctomycetaceae</taxon>
        <taxon>Rubinisphaera</taxon>
    </lineage>
</organism>
<feature type="chain" id="PRO_5022673419" evidence="1">
    <location>
        <begin position="40"/>
        <end position="1258"/>
    </location>
</feature>
<dbReference type="GO" id="GO:0009055">
    <property type="term" value="F:electron transfer activity"/>
    <property type="evidence" value="ECO:0007669"/>
    <property type="project" value="InterPro"/>
</dbReference>
<evidence type="ECO:0000259" key="3">
    <source>
        <dbReference type="Pfam" id="PF07587"/>
    </source>
</evidence>
<dbReference type="InterPro" id="IPR011444">
    <property type="entry name" value="DUF1549"/>
</dbReference>
<dbReference type="Pfam" id="PF07583">
    <property type="entry name" value="PSCyt2"/>
    <property type="match status" value="1"/>
</dbReference>
<dbReference type="Proteomes" id="UP000316095">
    <property type="component" value="Unassembled WGS sequence"/>
</dbReference>
<name>A0A5C5XBY2_9PLAN</name>
<evidence type="ECO:0000259" key="4">
    <source>
        <dbReference type="Pfam" id="PF07635"/>
    </source>
</evidence>
<accession>A0A5C5XBY2</accession>
<dbReference type="SUPFAM" id="SSF49899">
    <property type="entry name" value="Concanavalin A-like lectins/glucanases"/>
    <property type="match status" value="1"/>
</dbReference>
<dbReference type="Pfam" id="PF07635">
    <property type="entry name" value="PSCyt1"/>
    <property type="match status" value="1"/>
</dbReference>
<comment type="caution">
    <text evidence="5">The sequence shown here is derived from an EMBL/GenBank/DDBJ whole genome shotgun (WGS) entry which is preliminary data.</text>
</comment>
<proteinExistence type="predicted"/>
<dbReference type="Gene3D" id="1.10.760.10">
    <property type="entry name" value="Cytochrome c-like domain"/>
    <property type="match status" value="1"/>
</dbReference>
<dbReference type="Gene3D" id="2.60.120.200">
    <property type="match status" value="1"/>
</dbReference>
<evidence type="ECO:0000313" key="6">
    <source>
        <dbReference type="Proteomes" id="UP000316095"/>
    </source>
</evidence>
<dbReference type="InterPro" id="IPR022655">
    <property type="entry name" value="DUF1553"/>
</dbReference>
<keyword evidence="6" id="KW-1185">Reference proteome</keyword>
<gene>
    <name evidence="5" type="ORF">Pan54_10020</name>
</gene>
<dbReference type="PANTHER" id="PTHR35889">
    <property type="entry name" value="CYCLOINULO-OLIGOSACCHARIDE FRUCTANOTRANSFERASE-RELATED"/>
    <property type="match status" value="1"/>
</dbReference>
<evidence type="ECO:0000256" key="1">
    <source>
        <dbReference type="SAM" id="SignalP"/>
    </source>
</evidence>
<feature type="signal peptide" evidence="1">
    <location>
        <begin position="1"/>
        <end position="39"/>
    </location>
</feature>
<dbReference type="GO" id="GO:0020037">
    <property type="term" value="F:heme binding"/>
    <property type="evidence" value="ECO:0007669"/>
    <property type="project" value="InterPro"/>
</dbReference>
<dbReference type="PANTHER" id="PTHR35889:SF3">
    <property type="entry name" value="F-BOX DOMAIN-CONTAINING PROTEIN"/>
    <property type="match status" value="1"/>
</dbReference>
<dbReference type="Pfam" id="PF07587">
    <property type="entry name" value="PSD1"/>
    <property type="match status" value="1"/>
</dbReference>
<feature type="domain" description="Cytochrome C Planctomycete-type" evidence="4">
    <location>
        <begin position="593"/>
        <end position="649"/>
    </location>
</feature>
<reference evidence="5 6" key="1">
    <citation type="submission" date="2019-02" db="EMBL/GenBank/DDBJ databases">
        <title>Deep-cultivation of Planctomycetes and their phenomic and genomic characterization uncovers novel biology.</title>
        <authorList>
            <person name="Wiegand S."/>
            <person name="Jogler M."/>
            <person name="Boedeker C."/>
            <person name="Pinto D."/>
            <person name="Vollmers J."/>
            <person name="Rivas-Marin E."/>
            <person name="Kohn T."/>
            <person name="Peeters S.H."/>
            <person name="Heuer A."/>
            <person name="Rast P."/>
            <person name="Oberbeckmann S."/>
            <person name="Bunk B."/>
            <person name="Jeske O."/>
            <person name="Meyerdierks A."/>
            <person name="Storesund J.E."/>
            <person name="Kallscheuer N."/>
            <person name="Luecker S."/>
            <person name="Lage O.M."/>
            <person name="Pohl T."/>
            <person name="Merkel B.J."/>
            <person name="Hornburger P."/>
            <person name="Mueller R.-W."/>
            <person name="Bruemmer F."/>
            <person name="Labrenz M."/>
            <person name="Spormann A.M."/>
            <person name="Op Den Camp H."/>
            <person name="Overmann J."/>
            <person name="Amann R."/>
            <person name="Jetten M.S.M."/>
            <person name="Mascher T."/>
            <person name="Medema M.H."/>
            <person name="Devos D.P."/>
            <person name="Kaster A.-K."/>
            <person name="Ovreas L."/>
            <person name="Rohde M."/>
            <person name="Galperin M.Y."/>
            <person name="Jogler C."/>
        </authorList>
    </citation>
    <scope>NUCLEOTIDE SEQUENCE [LARGE SCALE GENOMIC DNA]</scope>
    <source>
        <strain evidence="5 6">Pan54</strain>
    </source>
</reference>